<evidence type="ECO:0000259" key="1">
    <source>
        <dbReference type="PROSITE" id="PS51750"/>
    </source>
</evidence>
<organism evidence="2 3">
    <name type="scientific">Desulfobotulus pelophilus</name>
    <dbReference type="NCBI Taxonomy" id="2823377"/>
    <lineage>
        <taxon>Bacteria</taxon>
        <taxon>Pseudomonadati</taxon>
        <taxon>Thermodesulfobacteriota</taxon>
        <taxon>Desulfobacteria</taxon>
        <taxon>Desulfobacterales</taxon>
        <taxon>Desulfobacteraceae</taxon>
        <taxon>Desulfobotulus</taxon>
    </lineage>
</organism>
<dbReference type="Pfam" id="PF02498">
    <property type="entry name" value="Bro-N"/>
    <property type="match status" value="1"/>
</dbReference>
<proteinExistence type="predicted"/>
<accession>A0ABT3NCP3</accession>
<sequence length="201" mass="22849">MTQHLSITDFTFQNHTVRTLSENEETWFVARDVCDAMDIAWKGSDSLQSIPESWRVVRSFRTTLKNQHGEYGEQEKEFILINEPALYKLAFRSNKPAAEEFTNWVASEVLPAIRKTGRYGSVAPVDINHGHEDQILLARHLVREVNGMLASLRTVGQLHQNMVVSVNNILRTVSVLSPEVHHEAFLQTLRQQKEKSGGVQA</sequence>
<comment type="caution">
    <text evidence="2">The sequence shown here is derived from an EMBL/GenBank/DDBJ whole genome shotgun (WGS) entry which is preliminary data.</text>
</comment>
<dbReference type="InterPro" id="IPR003497">
    <property type="entry name" value="BRO_N_domain"/>
</dbReference>
<gene>
    <name evidence="2" type="ORF">OOT00_14725</name>
</gene>
<dbReference type="PROSITE" id="PS51750">
    <property type="entry name" value="BRO_N"/>
    <property type="match status" value="1"/>
</dbReference>
<protein>
    <submittedName>
        <fullName evidence="2">BRO family protein</fullName>
    </submittedName>
</protein>
<keyword evidence="3" id="KW-1185">Reference proteome</keyword>
<dbReference type="SMART" id="SM01040">
    <property type="entry name" value="Bro-N"/>
    <property type="match status" value="1"/>
</dbReference>
<dbReference type="EMBL" id="JAPFPW010000026">
    <property type="protein sequence ID" value="MCW7755240.1"/>
    <property type="molecule type" value="Genomic_DNA"/>
</dbReference>
<dbReference type="PANTHER" id="PTHR36180">
    <property type="entry name" value="DNA-BINDING PROTEIN-RELATED-RELATED"/>
    <property type="match status" value="1"/>
</dbReference>
<dbReference type="Proteomes" id="UP001209681">
    <property type="component" value="Unassembled WGS sequence"/>
</dbReference>
<evidence type="ECO:0000313" key="3">
    <source>
        <dbReference type="Proteomes" id="UP001209681"/>
    </source>
</evidence>
<dbReference type="RefSeq" id="WP_265426175.1">
    <property type="nucleotide sequence ID" value="NZ_JAPFPW010000026.1"/>
</dbReference>
<name>A0ABT3NCP3_9BACT</name>
<reference evidence="2 3" key="1">
    <citation type="submission" date="2022-11" db="EMBL/GenBank/DDBJ databases">
        <title>Desulfobotulus tamanensis H1 sp. nov. - anaerobic, alkaliphilic, sulphate reducing bacterium isolated from terrestrial mud volcano.</title>
        <authorList>
            <person name="Frolova A."/>
            <person name="Merkel A.Y."/>
            <person name="Slobodkin A.I."/>
        </authorList>
    </citation>
    <scope>NUCLEOTIDE SEQUENCE [LARGE SCALE GENOMIC DNA]</scope>
    <source>
        <strain evidence="2 3">H1</strain>
    </source>
</reference>
<evidence type="ECO:0000313" key="2">
    <source>
        <dbReference type="EMBL" id="MCW7755240.1"/>
    </source>
</evidence>
<feature type="domain" description="Bro-N" evidence="1">
    <location>
        <begin position="4"/>
        <end position="117"/>
    </location>
</feature>
<dbReference type="PANTHER" id="PTHR36180:SF2">
    <property type="entry name" value="BRO FAMILY PROTEIN"/>
    <property type="match status" value="1"/>
</dbReference>